<evidence type="ECO:0000256" key="2">
    <source>
        <dbReference type="ARBA" id="ARBA00012438"/>
    </source>
</evidence>
<keyword evidence="10" id="KW-0812">Transmembrane</keyword>
<evidence type="ECO:0000259" key="12">
    <source>
        <dbReference type="Pfam" id="PF07730"/>
    </source>
</evidence>
<dbReference type="EMBL" id="BAAANY010000032">
    <property type="protein sequence ID" value="GAA1708519.1"/>
    <property type="molecule type" value="Genomic_DNA"/>
</dbReference>
<dbReference type="InterPro" id="IPR050482">
    <property type="entry name" value="Sensor_HK_TwoCompSys"/>
</dbReference>
<dbReference type="Proteomes" id="UP001500618">
    <property type="component" value="Unassembled WGS sequence"/>
</dbReference>
<proteinExistence type="predicted"/>
<keyword evidence="7" id="KW-0067">ATP-binding</keyword>
<dbReference type="Pfam" id="PF02518">
    <property type="entry name" value="HATPase_c"/>
    <property type="match status" value="1"/>
</dbReference>
<feature type="domain" description="Histidine kinase/HSP90-like ATPase" evidence="11">
    <location>
        <begin position="335"/>
        <end position="429"/>
    </location>
</feature>
<dbReference type="Pfam" id="PF07730">
    <property type="entry name" value="HisKA_3"/>
    <property type="match status" value="1"/>
</dbReference>
<gene>
    <name evidence="13" type="ORF">GCM10009765_67550</name>
</gene>
<dbReference type="CDD" id="cd16917">
    <property type="entry name" value="HATPase_UhpB-NarQ-NarX-like"/>
    <property type="match status" value="1"/>
</dbReference>
<keyword evidence="6" id="KW-0418">Kinase</keyword>
<evidence type="ECO:0000256" key="4">
    <source>
        <dbReference type="ARBA" id="ARBA00022679"/>
    </source>
</evidence>
<accession>A0ABP4UR76</accession>
<comment type="caution">
    <text evidence="13">The sequence shown here is derived from an EMBL/GenBank/DDBJ whole genome shotgun (WGS) entry which is preliminary data.</text>
</comment>
<name>A0ABP4UR76_9ACTN</name>
<dbReference type="InterPro" id="IPR036890">
    <property type="entry name" value="HATPase_C_sf"/>
</dbReference>
<feature type="transmembrane region" description="Helical" evidence="10">
    <location>
        <begin position="96"/>
        <end position="113"/>
    </location>
</feature>
<dbReference type="RefSeq" id="WP_344314239.1">
    <property type="nucleotide sequence ID" value="NZ_BAAANY010000032.1"/>
</dbReference>
<feature type="transmembrane region" description="Helical" evidence="10">
    <location>
        <begin position="168"/>
        <end position="187"/>
    </location>
</feature>
<evidence type="ECO:0000256" key="3">
    <source>
        <dbReference type="ARBA" id="ARBA00022553"/>
    </source>
</evidence>
<dbReference type="SUPFAM" id="SSF55874">
    <property type="entry name" value="ATPase domain of HSP90 chaperone/DNA topoisomerase II/histidine kinase"/>
    <property type="match status" value="1"/>
</dbReference>
<reference evidence="14" key="1">
    <citation type="journal article" date="2019" name="Int. J. Syst. Evol. Microbiol.">
        <title>The Global Catalogue of Microorganisms (GCM) 10K type strain sequencing project: providing services to taxonomists for standard genome sequencing and annotation.</title>
        <authorList>
            <consortium name="The Broad Institute Genomics Platform"/>
            <consortium name="The Broad Institute Genome Sequencing Center for Infectious Disease"/>
            <person name="Wu L."/>
            <person name="Ma J."/>
        </authorList>
    </citation>
    <scope>NUCLEOTIDE SEQUENCE [LARGE SCALE GENOMIC DNA]</scope>
    <source>
        <strain evidence="14">JCM 14718</strain>
    </source>
</reference>
<keyword evidence="8" id="KW-0902">Two-component regulatory system</keyword>
<comment type="catalytic activity">
    <reaction evidence="1">
        <text>ATP + protein L-histidine = ADP + protein N-phospho-L-histidine.</text>
        <dbReference type="EC" id="2.7.13.3"/>
    </reaction>
</comment>
<evidence type="ECO:0000256" key="8">
    <source>
        <dbReference type="ARBA" id="ARBA00023012"/>
    </source>
</evidence>
<dbReference type="Gene3D" id="1.20.5.1930">
    <property type="match status" value="1"/>
</dbReference>
<dbReference type="EC" id="2.7.13.3" evidence="2"/>
<feature type="transmembrane region" description="Helical" evidence="10">
    <location>
        <begin position="44"/>
        <end position="66"/>
    </location>
</feature>
<evidence type="ECO:0000256" key="1">
    <source>
        <dbReference type="ARBA" id="ARBA00000085"/>
    </source>
</evidence>
<keyword evidence="14" id="KW-1185">Reference proteome</keyword>
<dbReference type="PANTHER" id="PTHR24421:SF10">
    <property type="entry name" value="NITRATE_NITRITE SENSOR PROTEIN NARQ"/>
    <property type="match status" value="1"/>
</dbReference>
<keyword evidence="4" id="KW-0808">Transferase</keyword>
<evidence type="ECO:0000256" key="7">
    <source>
        <dbReference type="ARBA" id="ARBA00022840"/>
    </source>
</evidence>
<evidence type="ECO:0000256" key="10">
    <source>
        <dbReference type="SAM" id="Phobius"/>
    </source>
</evidence>
<evidence type="ECO:0000313" key="13">
    <source>
        <dbReference type="EMBL" id="GAA1708519.1"/>
    </source>
</evidence>
<evidence type="ECO:0000259" key="11">
    <source>
        <dbReference type="Pfam" id="PF02518"/>
    </source>
</evidence>
<keyword evidence="10" id="KW-1133">Transmembrane helix</keyword>
<dbReference type="InterPro" id="IPR003594">
    <property type="entry name" value="HATPase_dom"/>
</dbReference>
<protein>
    <recommendedName>
        <fullName evidence="2">histidine kinase</fullName>
        <ecNumber evidence="2">2.7.13.3</ecNumber>
    </recommendedName>
</protein>
<keyword evidence="5" id="KW-0547">Nucleotide-binding</keyword>
<feature type="transmembrane region" description="Helical" evidence="10">
    <location>
        <begin position="144"/>
        <end position="162"/>
    </location>
</feature>
<dbReference type="InterPro" id="IPR011712">
    <property type="entry name" value="Sig_transdc_His_kin_sub3_dim/P"/>
</dbReference>
<evidence type="ECO:0000256" key="5">
    <source>
        <dbReference type="ARBA" id="ARBA00022741"/>
    </source>
</evidence>
<organism evidence="13 14">
    <name type="scientific">Fodinicola feengrottensis</name>
    <dbReference type="NCBI Taxonomy" id="435914"/>
    <lineage>
        <taxon>Bacteria</taxon>
        <taxon>Bacillati</taxon>
        <taxon>Actinomycetota</taxon>
        <taxon>Actinomycetes</taxon>
        <taxon>Mycobacteriales</taxon>
        <taxon>Fodinicola</taxon>
    </lineage>
</organism>
<keyword evidence="3" id="KW-0597">Phosphoprotein</keyword>
<feature type="domain" description="Signal transduction histidine kinase subgroup 3 dimerisation and phosphoacceptor" evidence="12">
    <location>
        <begin position="223"/>
        <end position="288"/>
    </location>
</feature>
<dbReference type="Gene3D" id="3.30.565.10">
    <property type="entry name" value="Histidine kinase-like ATPase, C-terminal domain"/>
    <property type="match status" value="1"/>
</dbReference>
<evidence type="ECO:0000256" key="6">
    <source>
        <dbReference type="ARBA" id="ARBA00022777"/>
    </source>
</evidence>
<feature type="transmembrane region" description="Helical" evidence="10">
    <location>
        <begin position="119"/>
        <end position="137"/>
    </location>
</feature>
<sequence length="446" mass="48231">MNTIAVAGTGNLLQSTARTLLVSREELRRPISWLPFWRTGKRRWFSISLMVIFVGGMVGGIIGQTLGGFEPPVGFALPLAYLQALPLLLAWRMPLITWRVLAIAGVIAAIGNPLSHWTWPWAACACVVYGVSILIVSIRYPRPLSLGVFVCTMVIGVVAHFTTGLDPIALTFIAIGMTVIMVVGDSIRIRIDAQRDLVEQQALREQDLVRQELLEARQAVLTERSRIARELHDVVAHHMSMIAIQAQAAPYKIPDLPPPALETFAAIRGASTTALTEMRRVIGLLRDESEDAERVPQPGLDGLDELVKGARAAGMSVELTITGPQEEVPLGVDVSAFRIVQESLSNASRHAPGARTFVEVAYGPSTLLVRVTNDPAPSGPQHVGTEDLKQTSGGHGVVGMRERVAMLDGELEVGPTETGGFEVRAVLPVVRETEGGRRDDPSNPGR</sequence>
<feature type="transmembrane region" description="Helical" evidence="10">
    <location>
        <begin position="72"/>
        <end position="89"/>
    </location>
</feature>
<evidence type="ECO:0000313" key="14">
    <source>
        <dbReference type="Proteomes" id="UP001500618"/>
    </source>
</evidence>
<evidence type="ECO:0000256" key="9">
    <source>
        <dbReference type="SAM" id="MobiDB-lite"/>
    </source>
</evidence>
<keyword evidence="10" id="KW-0472">Membrane</keyword>
<feature type="region of interest" description="Disordered" evidence="9">
    <location>
        <begin position="376"/>
        <end position="395"/>
    </location>
</feature>
<dbReference type="PANTHER" id="PTHR24421">
    <property type="entry name" value="NITRATE/NITRITE SENSOR PROTEIN NARX-RELATED"/>
    <property type="match status" value="1"/>
</dbReference>